<dbReference type="Proteomes" id="UP000641386">
    <property type="component" value="Unassembled WGS sequence"/>
</dbReference>
<accession>A0A919A5M7</accession>
<evidence type="ECO:0000259" key="1">
    <source>
        <dbReference type="Pfam" id="PF12697"/>
    </source>
</evidence>
<gene>
    <name evidence="2" type="ORF">GCM10014715_51070</name>
</gene>
<dbReference type="PANTHER" id="PTHR43798">
    <property type="entry name" value="MONOACYLGLYCEROL LIPASE"/>
    <property type="match status" value="1"/>
</dbReference>
<comment type="caution">
    <text evidence="2">The sequence shown here is derived from an EMBL/GenBank/DDBJ whole genome shotgun (WGS) entry which is preliminary data.</text>
</comment>
<feature type="domain" description="AB hydrolase-1" evidence="1">
    <location>
        <begin position="23"/>
        <end position="275"/>
    </location>
</feature>
<dbReference type="RefSeq" id="WP_189903855.1">
    <property type="nucleotide sequence ID" value="NZ_BNBC01000026.1"/>
</dbReference>
<reference evidence="2" key="1">
    <citation type="journal article" date="2014" name="Int. J. Syst. Evol. Microbiol.">
        <title>Complete genome sequence of Corynebacterium casei LMG S-19264T (=DSM 44701T), isolated from a smear-ripened cheese.</title>
        <authorList>
            <consortium name="US DOE Joint Genome Institute (JGI-PGF)"/>
            <person name="Walter F."/>
            <person name="Albersmeier A."/>
            <person name="Kalinowski J."/>
            <person name="Ruckert C."/>
        </authorList>
    </citation>
    <scope>NUCLEOTIDE SEQUENCE</scope>
    <source>
        <strain evidence="2">JCM 3302</strain>
    </source>
</reference>
<proteinExistence type="predicted"/>
<evidence type="ECO:0000313" key="2">
    <source>
        <dbReference type="EMBL" id="GHE88311.1"/>
    </source>
</evidence>
<protein>
    <recommendedName>
        <fullName evidence="1">AB hydrolase-1 domain-containing protein</fullName>
    </recommendedName>
</protein>
<name>A0A919A5M7_9ACTN</name>
<dbReference type="GO" id="GO:0016020">
    <property type="term" value="C:membrane"/>
    <property type="evidence" value="ECO:0007669"/>
    <property type="project" value="TreeGrafter"/>
</dbReference>
<dbReference type="InterPro" id="IPR050266">
    <property type="entry name" value="AB_hydrolase_sf"/>
</dbReference>
<dbReference type="InterPro" id="IPR000073">
    <property type="entry name" value="AB_hydrolase_1"/>
</dbReference>
<dbReference type="SUPFAM" id="SSF53474">
    <property type="entry name" value="alpha/beta-Hydrolases"/>
    <property type="match status" value="1"/>
</dbReference>
<reference evidence="2" key="2">
    <citation type="submission" date="2020-09" db="EMBL/GenBank/DDBJ databases">
        <authorList>
            <person name="Sun Q."/>
            <person name="Ohkuma M."/>
        </authorList>
    </citation>
    <scope>NUCLEOTIDE SEQUENCE</scope>
    <source>
        <strain evidence="2">JCM 3302</strain>
    </source>
</reference>
<dbReference type="AlphaFoldDB" id="A0A919A5M7"/>
<organism evidence="2 3">
    <name type="scientific">Streptomyces spiralis</name>
    <dbReference type="NCBI Taxonomy" id="66376"/>
    <lineage>
        <taxon>Bacteria</taxon>
        <taxon>Bacillati</taxon>
        <taxon>Actinomycetota</taxon>
        <taxon>Actinomycetes</taxon>
        <taxon>Kitasatosporales</taxon>
        <taxon>Streptomycetaceae</taxon>
        <taxon>Streptomyces</taxon>
    </lineage>
</organism>
<evidence type="ECO:0000313" key="3">
    <source>
        <dbReference type="Proteomes" id="UP000641386"/>
    </source>
</evidence>
<dbReference type="Pfam" id="PF12697">
    <property type="entry name" value="Abhydrolase_6"/>
    <property type="match status" value="1"/>
</dbReference>
<dbReference type="EMBL" id="BNBC01000026">
    <property type="protein sequence ID" value="GHE88311.1"/>
    <property type="molecule type" value="Genomic_DNA"/>
</dbReference>
<dbReference type="Gene3D" id="3.40.50.1820">
    <property type="entry name" value="alpha/beta hydrolase"/>
    <property type="match status" value="1"/>
</dbReference>
<dbReference type="PANTHER" id="PTHR43798:SF33">
    <property type="entry name" value="HYDROLASE, PUTATIVE (AFU_ORTHOLOGUE AFUA_2G14860)-RELATED"/>
    <property type="match status" value="1"/>
</dbReference>
<dbReference type="InterPro" id="IPR029058">
    <property type="entry name" value="AB_hydrolase_fold"/>
</dbReference>
<sequence>MTFIGIDGVVHHVVVDGSGPPCVLSPGLGMCWFDWDPVVPLLAADRTVVRFDRPGLGLSGHTRRWPTLGGEARRIAAVLDTLRLDGPVTLVGHSLAGFHAEAFARLFPGRAAGLVLVDSSVEEDPRPRRGRAVRDTATRAYATLVSAAGLPRVAGPPLRRAAVRAGRVGGQDPAPYDAVRRAYSTGRWLHAALAENATYTDQAVALAALRRRRPLPPGLPVTVLAADDPRRPAHRRARWLARQRALATHLNGTLRVSSPSGHLLMLDHPQDVAEAVLHTQARPPLAEEERARGC</sequence>
<dbReference type="GO" id="GO:0003824">
    <property type="term" value="F:catalytic activity"/>
    <property type="evidence" value="ECO:0007669"/>
    <property type="project" value="UniProtKB-ARBA"/>
</dbReference>
<keyword evidence="3" id="KW-1185">Reference proteome</keyword>